<accession>A0ABR3SP38</accession>
<evidence type="ECO:0000256" key="3">
    <source>
        <dbReference type="SAM" id="MobiDB-lite"/>
    </source>
</evidence>
<keyword evidence="1 2" id="KW-0539">Nucleus</keyword>
<evidence type="ECO:0000256" key="1">
    <source>
        <dbReference type="PROSITE-ProRule" id="PRU00108"/>
    </source>
</evidence>
<dbReference type="EMBL" id="JAJVDC020000092">
    <property type="protein sequence ID" value="KAL1625606.1"/>
    <property type="molecule type" value="Genomic_DNA"/>
</dbReference>
<name>A0ABR3SP38_9PEZI</name>
<organism evidence="5 6">
    <name type="scientific">Neofusicoccum ribis</name>
    <dbReference type="NCBI Taxonomy" id="45134"/>
    <lineage>
        <taxon>Eukaryota</taxon>
        <taxon>Fungi</taxon>
        <taxon>Dikarya</taxon>
        <taxon>Ascomycota</taxon>
        <taxon>Pezizomycotina</taxon>
        <taxon>Dothideomycetes</taxon>
        <taxon>Dothideomycetes incertae sedis</taxon>
        <taxon>Botryosphaeriales</taxon>
        <taxon>Botryosphaeriaceae</taxon>
        <taxon>Neofusicoccum</taxon>
    </lineage>
</organism>
<evidence type="ECO:0000313" key="6">
    <source>
        <dbReference type="Proteomes" id="UP001521116"/>
    </source>
</evidence>
<dbReference type="CDD" id="cd00086">
    <property type="entry name" value="homeodomain"/>
    <property type="match status" value="1"/>
</dbReference>
<keyword evidence="1 2" id="KW-0238">DNA-binding</keyword>
<feature type="domain" description="Homeobox" evidence="4">
    <location>
        <begin position="282"/>
        <end position="342"/>
    </location>
</feature>
<keyword evidence="6" id="KW-1185">Reference proteome</keyword>
<reference evidence="5 6" key="1">
    <citation type="submission" date="2024-02" db="EMBL/GenBank/DDBJ databases">
        <title>De novo assembly and annotation of 12 fungi associated with fruit tree decline syndrome in Ontario, Canada.</title>
        <authorList>
            <person name="Sulman M."/>
            <person name="Ellouze W."/>
            <person name="Ilyukhin E."/>
        </authorList>
    </citation>
    <scope>NUCLEOTIDE SEQUENCE [LARGE SCALE GENOMIC DNA]</scope>
    <source>
        <strain evidence="5 6">M1-105</strain>
    </source>
</reference>
<dbReference type="SMART" id="SM00389">
    <property type="entry name" value="HOX"/>
    <property type="match status" value="1"/>
</dbReference>
<feature type="compositionally biased region" description="Basic and acidic residues" evidence="3">
    <location>
        <begin position="124"/>
        <end position="135"/>
    </location>
</feature>
<feature type="region of interest" description="Disordered" evidence="3">
    <location>
        <begin position="113"/>
        <end position="144"/>
    </location>
</feature>
<dbReference type="InterPro" id="IPR009057">
    <property type="entry name" value="Homeodomain-like_sf"/>
</dbReference>
<proteinExistence type="predicted"/>
<gene>
    <name evidence="5" type="ORF">SLS56_007265</name>
</gene>
<dbReference type="SUPFAM" id="SSF46689">
    <property type="entry name" value="Homeodomain-like"/>
    <property type="match status" value="1"/>
</dbReference>
<evidence type="ECO:0000259" key="4">
    <source>
        <dbReference type="PROSITE" id="PS50071"/>
    </source>
</evidence>
<comment type="subcellular location">
    <subcellularLocation>
        <location evidence="1 2">Nucleus</location>
    </subcellularLocation>
</comment>
<comment type="caution">
    <text evidence="5">The sequence shown here is derived from an EMBL/GenBank/DDBJ whole genome shotgun (WGS) entry which is preliminary data.</text>
</comment>
<dbReference type="InterPro" id="IPR001356">
    <property type="entry name" value="HD"/>
</dbReference>
<dbReference type="PROSITE" id="PS50071">
    <property type="entry name" value="HOMEOBOX_2"/>
    <property type="match status" value="1"/>
</dbReference>
<dbReference type="Gene3D" id="1.10.10.60">
    <property type="entry name" value="Homeodomain-like"/>
    <property type="match status" value="1"/>
</dbReference>
<protein>
    <recommendedName>
        <fullName evidence="4">Homeobox domain-containing protein</fullName>
    </recommendedName>
</protein>
<dbReference type="Proteomes" id="UP001521116">
    <property type="component" value="Unassembled WGS sequence"/>
</dbReference>
<sequence>MNLISRLFNPAETYSSALSANIFEPRPPDAPRSSLEGFLADVAECVQQTPSEFGCAPDRKPGSLTAVELSSTPLMKPLGPAFSSPRTPESQPTVGYVRQHALPRIGTWKSTERCNISASSDSSSPDKDLGGRSESNDQSDLQDDKDLLSDYYDNLTKLHAMEERLKSLEDDMRGMEIMQKTRHLLGQQPLFIDLPLWDRHRQSLNDRLEQLRIHNQILRSHCIKRGLLLLPNPSAFSRSASVSTGQGSGRTLPQPTTATITPLKNRGRSATLPVALIEQAVSNHRSDRKRIPRPAKAILEYHFSLAPQPTDADVECLAQKTGLPMRRVRTWFITKRALCKENGNPP</sequence>
<feature type="DNA-binding region" description="Homeobox" evidence="1">
    <location>
        <begin position="284"/>
        <end position="343"/>
    </location>
</feature>
<evidence type="ECO:0000313" key="5">
    <source>
        <dbReference type="EMBL" id="KAL1625606.1"/>
    </source>
</evidence>
<dbReference type="Pfam" id="PF00046">
    <property type="entry name" value="Homeodomain"/>
    <property type="match status" value="1"/>
</dbReference>
<keyword evidence="1 2" id="KW-0371">Homeobox</keyword>
<evidence type="ECO:0000256" key="2">
    <source>
        <dbReference type="RuleBase" id="RU000682"/>
    </source>
</evidence>